<dbReference type="InterPro" id="IPR008011">
    <property type="entry name" value="Complex1_LYR_dom"/>
</dbReference>
<comment type="caution">
    <text evidence="8">The sequence shown here is derived from an EMBL/GenBank/DDBJ whole genome shotgun (WGS) entry which is preliminary data.</text>
</comment>
<dbReference type="Pfam" id="PF05347">
    <property type="entry name" value="Complex1_LYR"/>
    <property type="match status" value="1"/>
</dbReference>
<dbReference type="CDD" id="cd20262">
    <property type="entry name" value="Complex1_LYR_LYRM2"/>
    <property type="match status" value="1"/>
</dbReference>
<dbReference type="GO" id="GO:0005739">
    <property type="term" value="C:mitochondrion"/>
    <property type="evidence" value="ECO:0007669"/>
    <property type="project" value="UniProtKB-SubCell"/>
</dbReference>
<evidence type="ECO:0000259" key="7">
    <source>
        <dbReference type="Pfam" id="PF05347"/>
    </source>
</evidence>
<comment type="similarity">
    <text evidence="2">Belongs to the complex I LYR family.</text>
</comment>
<protein>
    <recommendedName>
        <fullName evidence="5">LYR motif-containing protein 2</fullName>
    </recommendedName>
</protein>
<gene>
    <name evidence="8" type="ORF">NDU88_007000</name>
</gene>
<keyword evidence="9" id="KW-1185">Reference proteome</keyword>
<evidence type="ECO:0000256" key="4">
    <source>
        <dbReference type="ARBA" id="ARBA00023128"/>
    </source>
</evidence>
<sequence length="199" mass="22118">MHSCSRTLVSTVAATHKHAQLQPHAAMHSCSRTRGHAQPHTRPCTAAAARQHSQLKLHTSIHICSRTVACTAALRHSQVQLHASIHTCSRTVACTAAATHGYAQQQPHVAMCSCSRTRPCAAAAEAVTRRQQVLGLYRKILQTARRIPNEADRRYVKEKAREEFKRNKDSTDEAVIRMMVTQGTMQLQELERSLQLAKS</sequence>
<evidence type="ECO:0000256" key="3">
    <source>
        <dbReference type="ARBA" id="ARBA00022946"/>
    </source>
</evidence>
<evidence type="ECO:0000256" key="1">
    <source>
        <dbReference type="ARBA" id="ARBA00004173"/>
    </source>
</evidence>
<keyword evidence="4" id="KW-0496">Mitochondrion</keyword>
<dbReference type="InterPro" id="IPR045293">
    <property type="entry name" value="Complex1_LYR_LYRM2"/>
</dbReference>
<dbReference type="Proteomes" id="UP001066276">
    <property type="component" value="Chromosome 1_2"/>
</dbReference>
<dbReference type="EMBL" id="JANPWB010000002">
    <property type="protein sequence ID" value="KAJ1211642.1"/>
    <property type="molecule type" value="Genomic_DNA"/>
</dbReference>
<comment type="subcellular location">
    <subcellularLocation>
        <location evidence="1">Mitochondrion</location>
    </subcellularLocation>
</comment>
<comment type="function">
    <text evidence="6">Involved in efficient integration of the N-module into mitochondrial respiratory chain complex I.</text>
</comment>
<dbReference type="PANTHER" id="PTHR13675:SF0">
    <property type="entry name" value="LYR MOTIF-CONTAINING PROTEIN 2"/>
    <property type="match status" value="1"/>
</dbReference>
<dbReference type="PANTHER" id="PTHR13675">
    <property type="entry name" value="LYR MOTIF-CONTAINING PROTEIN 2"/>
    <property type="match status" value="1"/>
</dbReference>
<organism evidence="8 9">
    <name type="scientific">Pleurodeles waltl</name>
    <name type="common">Iberian ribbed newt</name>
    <dbReference type="NCBI Taxonomy" id="8319"/>
    <lineage>
        <taxon>Eukaryota</taxon>
        <taxon>Metazoa</taxon>
        <taxon>Chordata</taxon>
        <taxon>Craniata</taxon>
        <taxon>Vertebrata</taxon>
        <taxon>Euteleostomi</taxon>
        <taxon>Amphibia</taxon>
        <taxon>Batrachia</taxon>
        <taxon>Caudata</taxon>
        <taxon>Salamandroidea</taxon>
        <taxon>Salamandridae</taxon>
        <taxon>Pleurodelinae</taxon>
        <taxon>Pleurodeles</taxon>
    </lineage>
</organism>
<evidence type="ECO:0000256" key="6">
    <source>
        <dbReference type="ARBA" id="ARBA00044735"/>
    </source>
</evidence>
<accession>A0AAV7WCB9</accession>
<dbReference type="AlphaFoldDB" id="A0AAV7WCB9"/>
<evidence type="ECO:0000313" key="9">
    <source>
        <dbReference type="Proteomes" id="UP001066276"/>
    </source>
</evidence>
<reference evidence="8" key="1">
    <citation type="journal article" date="2022" name="bioRxiv">
        <title>Sequencing and chromosome-scale assembly of the giantPleurodeles waltlgenome.</title>
        <authorList>
            <person name="Brown T."/>
            <person name="Elewa A."/>
            <person name="Iarovenko S."/>
            <person name="Subramanian E."/>
            <person name="Araus A.J."/>
            <person name="Petzold A."/>
            <person name="Susuki M."/>
            <person name="Suzuki K.-i.T."/>
            <person name="Hayashi T."/>
            <person name="Toyoda A."/>
            <person name="Oliveira C."/>
            <person name="Osipova E."/>
            <person name="Leigh N.D."/>
            <person name="Simon A."/>
            <person name="Yun M.H."/>
        </authorList>
    </citation>
    <scope>NUCLEOTIDE SEQUENCE</scope>
    <source>
        <strain evidence="8">20211129_DDA</strain>
        <tissue evidence="8">Liver</tissue>
    </source>
</reference>
<evidence type="ECO:0000256" key="5">
    <source>
        <dbReference type="ARBA" id="ARBA00026235"/>
    </source>
</evidence>
<proteinExistence type="inferred from homology"/>
<evidence type="ECO:0000313" key="8">
    <source>
        <dbReference type="EMBL" id="KAJ1211642.1"/>
    </source>
</evidence>
<evidence type="ECO:0000256" key="2">
    <source>
        <dbReference type="ARBA" id="ARBA00009508"/>
    </source>
</evidence>
<keyword evidence="3" id="KW-0809">Transit peptide</keyword>
<name>A0AAV7WCB9_PLEWA</name>
<feature type="domain" description="Complex 1 LYR protein" evidence="7">
    <location>
        <begin position="131"/>
        <end position="189"/>
    </location>
</feature>